<evidence type="ECO:0000259" key="2">
    <source>
        <dbReference type="PROSITE" id="PS50240"/>
    </source>
</evidence>
<dbReference type="AlphaFoldDB" id="K7FE51"/>
<dbReference type="HOGENOM" id="CLU_006842_13_0_1"/>
<dbReference type="GO" id="GO:0006508">
    <property type="term" value="P:proteolysis"/>
    <property type="evidence" value="ECO:0007669"/>
    <property type="project" value="InterPro"/>
</dbReference>
<evidence type="ECO:0000313" key="3">
    <source>
        <dbReference type="Ensembl" id="ENSPSIP00000006311.1"/>
    </source>
</evidence>
<reference evidence="3" key="3">
    <citation type="submission" date="2025-08" db="UniProtKB">
        <authorList>
            <consortium name="Ensembl"/>
        </authorList>
    </citation>
    <scope>IDENTIFICATION</scope>
</reference>
<evidence type="ECO:0000256" key="1">
    <source>
        <dbReference type="ARBA" id="ARBA00023157"/>
    </source>
</evidence>
<dbReference type="GO" id="GO:0004252">
    <property type="term" value="F:serine-type endopeptidase activity"/>
    <property type="evidence" value="ECO:0007669"/>
    <property type="project" value="InterPro"/>
</dbReference>
<organism evidence="3 4">
    <name type="scientific">Pelodiscus sinensis</name>
    <name type="common">Chinese softshell turtle</name>
    <name type="synonym">Trionyx sinensis</name>
    <dbReference type="NCBI Taxonomy" id="13735"/>
    <lineage>
        <taxon>Eukaryota</taxon>
        <taxon>Metazoa</taxon>
        <taxon>Chordata</taxon>
        <taxon>Craniata</taxon>
        <taxon>Vertebrata</taxon>
        <taxon>Euteleostomi</taxon>
        <taxon>Archelosauria</taxon>
        <taxon>Testudinata</taxon>
        <taxon>Testudines</taxon>
        <taxon>Cryptodira</taxon>
        <taxon>Trionychia</taxon>
        <taxon>Trionychidae</taxon>
        <taxon>Pelodiscus</taxon>
    </lineage>
</organism>
<dbReference type="GeneTree" id="ENSGT01050000244883"/>
<reference evidence="3" key="4">
    <citation type="submission" date="2025-09" db="UniProtKB">
        <authorList>
            <consortium name="Ensembl"/>
        </authorList>
    </citation>
    <scope>IDENTIFICATION</scope>
</reference>
<sequence length="123" mass="13924">MFSCSSFVLSPCRTLQVHLGKYDLRVKEDTEQILTIKNVFVHPEYNVRSPSDNDFMLVELQKPAQLNNFVKTIRLATHCPDPGLQCRVSGWGSINSTQSQPTDVLQCADIYTVSQARCLETYP</sequence>
<name>K7FE51_PELSI</name>
<dbReference type="InterPro" id="IPR043504">
    <property type="entry name" value="Peptidase_S1_PA_chymotrypsin"/>
</dbReference>
<dbReference type="InterPro" id="IPR009003">
    <property type="entry name" value="Peptidase_S1_PA"/>
</dbReference>
<keyword evidence="1" id="KW-1015">Disulfide bond</keyword>
<dbReference type="SUPFAM" id="SSF50494">
    <property type="entry name" value="Trypsin-like serine proteases"/>
    <property type="match status" value="1"/>
</dbReference>
<dbReference type="PANTHER" id="PTHR24271">
    <property type="entry name" value="KALLIKREIN-RELATED"/>
    <property type="match status" value="1"/>
</dbReference>
<dbReference type="PANTHER" id="PTHR24271:SF47">
    <property type="entry name" value="KALLIKREIN-1"/>
    <property type="match status" value="1"/>
</dbReference>
<dbReference type="EMBL" id="AGCU01127010">
    <property type="status" value="NOT_ANNOTATED_CDS"/>
    <property type="molecule type" value="Genomic_DNA"/>
</dbReference>
<dbReference type="Gene3D" id="2.40.10.10">
    <property type="entry name" value="Trypsin-like serine proteases"/>
    <property type="match status" value="2"/>
</dbReference>
<dbReference type="PROSITE" id="PS50240">
    <property type="entry name" value="TRYPSIN_DOM"/>
    <property type="match status" value="1"/>
</dbReference>
<reference evidence="4" key="1">
    <citation type="submission" date="2011-10" db="EMBL/GenBank/DDBJ databases">
        <authorList>
            <consortium name="Soft-shell Turtle Genome Consortium"/>
        </authorList>
    </citation>
    <scope>NUCLEOTIDE SEQUENCE [LARGE SCALE GENOMIC DNA]</scope>
    <source>
        <strain evidence="4">Daiwa-1</strain>
    </source>
</reference>
<keyword evidence="4" id="KW-1185">Reference proteome</keyword>
<dbReference type="eggNOG" id="KOG3627">
    <property type="taxonomic scope" value="Eukaryota"/>
</dbReference>
<accession>K7FE51</accession>
<feature type="domain" description="Peptidase S1" evidence="2">
    <location>
        <begin position="1"/>
        <end position="123"/>
    </location>
</feature>
<proteinExistence type="predicted"/>
<dbReference type="GO" id="GO:0030141">
    <property type="term" value="C:secretory granule"/>
    <property type="evidence" value="ECO:0007669"/>
    <property type="project" value="TreeGrafter"/>
</dbReference>
<protein>
    <recommendedName>
        <fullName evidence="2">Peptidase S1 domain-containing protein</fullName>
    </recommendedName>
</protein>
<dbReference type="InterPro" id="IPR001254">
    <property type="entry name" value="Trypsin_dom"/>
</dbReference>
<dbReference type="OMA" id="IRLATHC"/>
<dbReference type="Proteomes" id="UP000007267">
    <property type="component" value="Unassembled WGS sequence"/>
</dbReference>
<dbReference type="Pfam" id="PF00089">
    <property type="entry name" value="Trypsin"/>
    <property type="match status" value="1"/>
</dbReference>
<evidence type="ECO:0000313" key="4">
    <source>
        <dbReference type="Proteomes" id="UP000007267"/>
    </source>
</evidence>
<dbReference type="SMART" id="SM00020">
    <property type="entry name" value="Tryp_SPc"/>
    <property type="match status" value="1"/>
</dbReference>
<dbReference type="Ensembl" id="ENSPSIT00000006348.1">
    <property type="protein sequence ID" value="ENSPSIP00000006311.1"/>
    <property type="gene ID" value="ENSPSIG00000005851.1"/>
</dbReference>
<reference evidence="4" key="2">
    <citation type="journal article" date="2013" name="Nat. Genet.">
        <title>The draft genomes of soft-shell turtle and green sea turtle yield insights into the development and evolution of the turtle-specific body plan.</title>
        <authorList>
            <person name="Wang Z."/>
            <person name="Pascual-Anaya J."/>
            <person name="Zadissa A."/>
            <person name="Li W."/>
            <person name="Niimura Y."/>
            <person name="Huang Z."/>
            <person name="Li C."/>
            <person name="White S."/>
            <person name="Xiong Z."/>
            <person name="Fang D."/>
            <person name="Wang B."/>
            <person name="Ming Y."/>
            <person name="Chen Y."/>
            <person name="Zheng Y."/>
            <person name="Kuraku S."/>
            <person name="Pignatelli M."/>
            <person name="Herrero J."/>
            <person name="Beal K."/>
            <person name="Nozawa M."/>
            <person name="Li Q."/>
            <person name="Wang J."/>
            <person name="Zhang H."/>
            <person name="Yu L."/>
            <person name="Shigenobu S."/>
            <person name="Wang J."/>
            <person name="Liu J."/>
            <person name="Flicek P."/>
            <person name="Searle S."/>
            <person name="Wang J."/>
            <person name="Kuratani S."/>
            <person name="Yin Y."/>
            <person name="Aken B."/>
            <person name="Zhang G."/>
            <person name="Irie N."/>
        </authorList>
    </citation>
    <scope>NUCLEOTIDE SEQUENCE [LARGE SCALE GENOMIC DNA]</scope>
    <source>
        <strain evidence="4">Daiwa-1</strain>
    </source>
</reference>